<reference evidence="7" key="1">
    <citation type="journal article" date="2019" name="Int. J. Syst. Evol. Microbiol.">
        <title>The Global Catalogue of Microorganisms (GCM) 10K type strain sequencing project: providing services to taxonomists for standard genome sequencing and annotation.</title>
        <authorList>
            <consortium name="The Broad Institute Genomics Platform"/>
            <consortium name="The Broad Institute Genome Sequencing Center for Infectious Disease"/>
            <person name="Wu L."/>
            <person name="Ma J."/>
        </authorList>
    </citation>
    <scope>NUCLEOTIDE SEQUENCE [LARGE SCALE GENOMIC DNA]</scope>
    <source>
        <strain evidence="7">CGMCC 1.12664</strain>
    </source>
</reference>
<dbReference type="SUPFAM" id="SSF46785">
    <property type="entry name" value="Winged helix' DNA-binding domain"/>
    <property type="match status" value="1"/>
</dbReference>
<feature type="transmembrane region" description="Helical" evidence="4">
    <location>
        <begin position="13"/>
        <end position="30"/>
    </location>
</feature>
<dbReference type="InterPro" id="IPR036390">
    <property type="entry name" value="WH_DNA-bd_sf"/>
</dbReference>
<dbReference type="Gene3D" id="1.10.10.10">
    <property type="entry name" value="Winged helix-like DNA-binding domain superfamily/Winged helix DNA-binding domain"/>
    <property type="match status" value="1"/>
</dbReference>
<dbReference type="PANTHER" id="PTHR33204:SF37">
    <property type="entry name" value="HTH-TYPE TRANSCRIPTIONAL REGULATOR YODB"/>
    <property type="match status" value="1"/>
</dbReference>
<evidence type="ECO:0000259" key="5">
    <source>
        <dbReference type="PROSITE" id="PS51118"/>
    </source>
</evidence>
<protein>
    <recommendedName>
        <fullName evidence="5">HTH hxlR-type domain-containing protein</fullName>
    </recommendedName>
</protein>
<evidence type="ECO:0000256" key="3">
    <source>
        <dbReference type="ARBA" id="ARBA00023163"/>
    </source>
</evidence>
<dbReference type="Proteomes" id="UP000612855">
    <property type="component" value="Unassembled WGS sequence"/>
</dbReference>
<evidence type="ECO:0000256" key="2">
    <source>
        <dbReference type="ARBA" id="ARBA00023125"/>
    </source>
</evidence>
<keyword evidence="4" id="KW-1133">Transmembrane helix</keyword>
<dbReference type="InterPro" id="IPR036388">
    <property type="entry name" value="WH-like_DNA-bd_sf"/>
</dbReference>
<dbReference type="InterPro" id="IPR002577">
    <property type="entry name" value="HTH_HxlR"/>
</dbReference>
<keyword evidence="7" id="KW-1185">Reference proteome</keyword>
<accession>A0A916ZX77</accession>
<dbReference type="EMBL" id="BMFJ01000001">
    <property type="protein sequence ID" value="GGE17644.1"/>
    <property type="molecule type" value="Genomic_DNA"/>
</dbReference>
<keyword evidence="1" id="KW-0805">Transcription regulation</keyword>
<dbReference type="PANTHER" id="PTHR33204">
    <property type="entry name" value="TRANSCRIPTIONAL REGULATOR, MARR FAMILY"/>
    <property type="match status" value="1"/>
</dbReference>
<sequence>MSKPTSKNWNGCAFRYAATVLGDAWMLLILRDLMFRKARHFGDFVAAGEGISTNILTDRLARLEAEGVIHRAPDPDNRVRVIYSLTEKGRALAPVLLAMIDWSASWDPATEVPQDFIAGYRDQPELFGRALVRSLQGTQRQPD</sequence>
<evidence type="ECO:0000256" key="4">
    <source>
        <dbReference type="SAM" id="Phobius"/>
    </source>
</evidence>
<dbReference type="GO" id="GO:0003677">
    <property type="term" value="F:DNA binding"/>
    <property type="evidence" value="ECO:0007669"/>
    <property type="project" value="UniProtKB-KW"/>
</dbReference>
<name>A0A916ZX77_9RHOB</name>
<dbReference type="AlphaFoldDB" id="A0A916ZX77"/>
<evidence type="ECO:0000313" key="7">
    <source>
        <dbReference type="Proteomes" id="UP000612855"/>
    </source>
</evidence>
<evidence type="ECO:0000313" key="6">
    <source>
        <dbReference type="EMBL" id="GGE17644.1"/>
    </source>
</evidence>
<evidence type="ECO:0000256" key="1">
    <source>
        <dbReference type="ARBA" id="ARBA00023015"/>
    </source>
</evidence>
<keyword evidence="3" id="KW-0804">Transcription</keyword>
<dbReference type="Pfam" id="PF01638">
    <property type="entry name" value="HxlR"/>
    <property type="match status" value="1"/>
</dbReference>
<comment type="caution">
    <text evidence="6">The sequence shown here is derived from an EMBL/GenBank/DDBJ whole genome shotgun (WGS) entry which is preliminary data.</text>
</comment>
<proteinExistence type="predicted"/>
<keyword evidence="4" id="KW-0472">Membrane</keyword>
<dbReference type="RefSeq" id="WP_188475874.1">
    <property type="nucleotide sequence ID" value="NZ_BMFJ01000001.1"/>
</dbReference>
<keyword evidence="4" id="KW-0812">Transmembrane</keyword>
<gene>
    <name evidence="6" type="ORF">GCM10011360_03080</name>
</gene>
<feature type="domain" description="HTH hxlR-type" evidence="5">
    <location>
        <begin position="12"/>
        <end position="111"/>
    </location>
</feature>
<dbReference type="PROSITE" id="PS51118">
    <property type="entry name" value="HTH_HXLR"/>
    <property type="match status" value="1"/>
</dbReference>
<organism evidence="6 7">
    <name type="scientific">Primorskyibacter flagellatus</name>
    <dbReference type="NCBI Taxonomy" id="1387277"/>
    <lineage>
        <taxon>Bacteria</taxon>
        <taxon>Pseudomonadati</taxon>
        <taxon>Pseudomonadota</taxon>
        <taxon>Alphaproteobacteria</taxon>
        <taxon>Rhodobacterales</taxon>
        <taxon>Roseobacteraceae</taxon>
        <taxon>Primorskyibacter</taxon>
    </lineage>
</organism>
<keyword evidence="2" id="KW-0238">DNA-binding</keyword>